<dbReference type="Gene3D" id="3.10.450.50">
    <property type="match status" value="1"/>
</dbReference>
<sequence length="142" mass="15564">MTDLPQLHPAAARSLAAWHDMVAKGDLGDLRSIVHPDATFRSPVAFKPYKSADAVVLALSTVLTVFTDFAYHRQATTEDGMNVVLEFSARVGDKAVKGIDFVRFDEDGRIVDFEVMMRPLNGVQALAEEMGKRLGGIIPAYK</sequence>
<feature type="domain" description="SnoaL-like" evidence="1">
    <location>
        <begin position="16"/>
        <end position="112"/>
    </location>
</feature>
<evidence type="ECO:0000259" key="1">
    <source>
        <dbReference type="Pfam" id="PF12680"/>
    </source>
</evidence>
<evidence type="ECO:0000313" key="3">
    <source>
        <dbReference type="Proteomes" id="UP000056905"/>
    </source>
</evidence>
<dbReference type="EMBL" id="CP013002">
    <property type="protein sequence ID" value="ALL13233.1"/>
    <property type="molecule type" value="Genomic_DNA"/>
</dbReference>
<dbReference type="KEGG" id="chq:AQ619_07625"/>
<dbReference type="SUPFAM" id="SSF54427">
    <property type="entry name" value="NTF2-like"/>
    <property type="match status" value="1"/>
</dbReference>
<dbReference type="STRING" id="69395.AQ619_07625"/>
<reference evidence="2 3" key="1">
    <citation type="submission" date="2015-10" db="EMBL/GenBank/DDBJ databases">
        <title>Conservation of the essential genome among Caulobacter and Brevundimonas species.</title>
        <authorList>
            <person name="Scott D."/>
            <person name="Ely B."/>
        </authorList>
    </citation>
    <scope>NUCLEOTIDE SEQUENCE [LARGE SCALE GENOMIC DNA]</scope>
    <source>
        <strain evidence="2 3">CB4</strain>
    </source>
</reference>
<dbReference type="Proteomes" id="UP000056905">
    <property type="component" value="Chromosome"/>
</dbReference>
<dbReference type="RefSeq" id="WP_062146034.1">
    <property type="nucleotide sequence ID" value="NZ_CP013002.1"/>
</dbReference>
<protein>
    <submittedName>
        <fullName evidence="2">Polyketide cyclase</fullName>
    </submittedName>
</protein>
<organism evidence="2 3">
    <name type="scientific">Caulobacter henricii</name>
    <dbReference type="NCBI Taxonomy" id="69395"/>
    <lineage>
        <taxon>Bacteria</taxon>
        <taxon>Pseudomonadati</taxon>
        <taxon>Pseudomonadota</taxon>
        <taxon>Alphaproteobacteria</taxon>
        <taxon>Caulobacterales</taxon>
        <taxon>Caulobacteraceae</taxon>
        <taxon>Caulobacter</taxon>
    </lineage>
</organism>
<dbReference type="Pfam" id="PF12680">
    <property type="entry name" value="SnoaL_2"/>
    <property type="match status" value="1"/>
</dbReference>
<accession>A0A0P0NZN6</accession>
<keyword evidence="3" id="KW-1185">Reference proteome</keyword>
<proteinExistence type="predicted"/>
<name>A0A0P0NZN6_9CAUL</name>
<evidence type="ECO:0000313" key="2">
    <source>
        <dbReference type="EMBL" id="ALL13233.1"/>
    </source>
</evidence>
<dbReference type="InterPro" id="IPR037401">
    <property type="entry name" value="SnoaL-like"/>
</dbReference>
<dbReference type="AlphaFoldDB" id="A0A0P0NZN6"/>
<gene>
    <name evidence="2" type="ORF">AQ619_07625</name>
</gene>
<dbReference type="OrthoDB" id="1163083at2"/>
<dbReference type="InterPro" id="IPR032710">
    <property type="entry name" value="NTF2-like_dom_sf"/>
</dbReference>